<dbReference type="EMBL" id="BMMH01000012">
    <property type="protein sequence ID" value="GGL29847.1"/>
    <property type="molecule type" value="Genomic_DNA"/>
</dbReference>
<reference evidence="2" key="2">
    <citation type="submission" date="2020-09" db="EMBL/GenBank/DDBJ databases">
        <authorList>
            <person name="Sun Q."/>
            <person name="Zhou Y."/>
        </authorList>
    </citation>
    <scope>NUCLEOTIDE SEQUENCE</scope>
    <source>
        <strain evidence="2">CGMCC 4.3508</strain>
    </source>
</reference>
<name>A0A917RUF4_9NOCA</name>
<evidence type="ECO:0000313" key="3">
    <source>
        <dbReference type="Proteomes" id="UP000638263"/>
    </source>
</evidence>
<evidence type="ECO:0000313" key="2">
    <source>
        <dbReference type="EMBL" id="GGL29847.1"/>
    </source>
</evidence>
<accession>A0A917RUF4</accession>
<reference evidence="2" key="1">
    <citation type="journal article" date="2014" name="Int. J. Syst. Evol. Microbiol.">
        <title>Complete genome sequence of Corynebacterium casei LMG S-19264T (=DSM 44701T), isolated from a smear-ripened cheese.</title>
        <authorList>
            <consortium name="US DOE Joint Genome Institute (JGI-PGF)"/>
            <person name="Walter F."/>
            <person name="Albersmeier A."/>
            <person name="Kalinowski J."/>
            <person name="Ruckert C."/>
        </authorList>
    </citation>
    <scope>NUCLEOTIDE SEQUENCE</scope>
    <source>
        <strain evidence="2">CGMCC 4.3508</strain>
    </source>
</reference>
<sequence>MIGEQGRRTVDIDVQVDQIHAVRSKKHPQQPRQHGDPERYQGQAKRYEPPNIGPGAAGLSQYTSFRVGPGRRPDPVLRGASAGFSGPEYINPTVFRAIASLECARRRPRQTVRTGSGNHRATNVSQVYIRLNFHISHLRY</sequence>
<protein>
    <submittedName>
        <fullName evidence="2">Uncharacterized protein</fullName>
    </submittedName>
</protein>
<proteinExistence type="predicted"/>
<feature type="region of interest" description="Disordered" evidence="1">
    <location>
        <begin position="20"/>
        <end position="83"/>
    </location>
</feature>
<dbReference type="Proteomes" id="UP000638263">
    <property type="component" value="Unassembled WGS sequence"/>
</dbReference>
<organism evidence="2 3">
    <name type="scientific">Nocardia jinanensis</name>
    <dbReference type="NCBI Taxonomy" id="382504"/>
    <lineage>
        <taxon>Bacteria</taxon>
        <taxon>Bacillati</taxon>
        <taxon>Actinomycetota</taxon>
        <taxon>Actinomycetes</taxon>
        <taxon>Mycobacteriales</taxon>
        <taxon>Nocardiaceae</taxon>
        <taxon>Nocardia</taxon>
    </lineage>
</organism>
<gene>
    <name evidence="2" type="ORF">GCM10011588_50800</name>
</gene>
<evidence type="ECO:0000256" key="1">
    <source>
        <dbReference type="SAM" id="MobiDB-lite"/>
    </source>
</evidence>
<dbReference type="AlphaFoldDB" id="A0A917RUF4"/>
<comment type="caution">
    <text evidence="2">The sequence shown here is derived from an EMBL/GenBank/DDBJ whole genome shotgun (WGS) entry which is preliminary data.</text>
</comment>
<keyword evidence="3" id="KW-1185">Reference proteome</keyword>